<feature type="domain" description="Putative exodeoxyribonuclease 8 PDDEXK-like" evidence="1">
    <location>
        <begin position="57"/>
        <end position="193"/>
    </location>
</feature>
<evidence type="ECO:0000313" key="2">
    <source>
        <dbReference type="EMBL" id="RYC66495.1"/>
    </source>
</evidence>
<dbReference type="EMBL" id="SBLB01000014">
    <property type="protein sequence ID" value="RYC66495.1"/>
    <property type="molecule type" value="Genomic_DNA"/>
</dbReference>
<dbReference type="InterPro" id="IPR011604">
    <property type="entry name" value="PDDEXK-like_dom_sf"/>
</dbReference>
<evidence type="ECO:0000259" key="1">
    <source>
        <dbReference type="Pfam" id="PF12684"/>
    </source>
</evidence>
<accession>A0A4Q2UGG0</accession>
<gene>
    <name evidence="2" type="ORF">EQG79_29430</name>
</gene>
<proteinExistence type="predicted"/>
<dbReference type="RefSeq" id="WP_129606645.1">
    <property type="nucleotide sequence ID" value="NZ_SBLB01000014.1"/>
</dbReference>
<comment type="caution">
    <text evidence="2">The sequence shown here is derived from an EMBL/GenBank/DDBJ whole genome shotgun (WGS) entry which is preliminary data.</text>
</comment>
<protein>
    <recommendedName>
        <fullName evidence="1">Putative exodeoxyribonuclease 8 PDDEXK-like domain-containing protein</fullName>
    </recommendedName>
</protein>
<organism evidence="2 3">
    <name type="scientific">Spirosoma sordidisoli</name>
    <dbReference type="NCBI Taxonomy" id="2502893"/>
    <lineage>
        <taxon>Bacteria</taxon>
        <taxon>Pseudomonadati</taxon>
        <taxon>Bacteroidota</taxon>
        <taxon>Cytophagia</taxon>
        <taxon>Cytophagales</taxon>
        <taxon>Cytophagaceae</taxon>
        <taxon>Spirosoma</taxon>
    </lineage>
</organism>
<reference evidence="2 3" key="1">
    <citation type="submission" date="2019-01" db="EMBL/GenBank/DDBJ databases">
        <title>Spirosoma flava sp. nov., a propanil-degrading bacterium isolated from herbicide-contaminated soil.</title>
        <authorList>
            <person name="Zhang L."/>
            <person name="Jiang J.-D."/>
        </authorList>
    </citation>
    <scope>NUCLEOTIDE SEQUENCE [LARGE SCALE GENOMIC DNA]</scope>
    <source>
        <strain evidence="2 3">TY50</strain>
    </source>
</reference>
<sequence length="227" mass="26305">MNYRQLNRIANSDLTELKNYLFGYPQWPCSQAQEFGTRFHDFLLLDTETTPTGKGAAATKRMLDVLRADTFFSRLVITADIEIAQFWEDEPTGLPCKARLDLKLPDEGLIVDVKTTSARTQREFEANCYRYEYDRQAAYYLDGCRQAGDCADRFILLGIQKQKPHNLYVVEILADSIFMDEGRRKYRRLLRSWQELGFRPSSWGTNAHFANVINGTEELRNGEVEIH</sequence>
<evidence type="ECO:0000313" key="3">
    <source>
        <dbReference type="Proteomes" id="UP000290407"/>
    </source>
</evidence>
<keyword evidence="3" id="KW-1185">Reference proteome</keyword>
<dbReference type="AlphaFoldDB" id="A0A4Q2UGG0"/>
<dbReference type="Pfam" id="PF12684">
    <property type="entry name" value="DUF3799"/>
    <property type="match status" value="1"/>
</dbReference>
<name>A0A4Q2UGG0_9BACT</name>
<dbReference type="Gene3D" id="3.90.320.10">
    <property type="match status" value="1"/>
</dbReference>
<dbReference type="InterPro" id="IPR024432">
    <property type="entry name" value="Put_RecE_PDDEXK-like_dom"/>
</dbReference>
<dbReference type="Proteomes" id="UP000290407">
    <property type="component" value="Unassembled WGS sequence"/>
</dbReference>